<keyword evidence="1" id="KW-0862">Zinc</keyword>
<accession>A0AAV5VZM2</accession>
<evidence type="ECO:0000256" key="1">
    <source>
        <dbReference type="PROSITE-ProRule" id="PRU00042"/>
    </source>
</evidence>
<feature type="domain" description="C2H2-type" evidence="2">
    <location>
        <begin position="56"/>
        <end position="84"/>
    </location>
</feature>
<organism evidence="3 4">
    <name type="scientific">Pristionchus fissidentatus</name>
    <dbReference type="NCBI Taxonomy" id="1538716"/>
    <lineage>
        <taxon>Eukaryota</taxon>
        <taxon>Metazoa</taxon>
        <taxon>Ecdysozoa</taxon>
        <taxon>Nematoda</taxon>
        <taxon>Chromadorea</taxon>
        <taxon>Rhabditida</taxon>
        <taxon>Rhabditina</taxon>
        <taxon>Diplogasteromorpha</taxon>
        <taxon>Diplogasteroidea</taxon>
        <taxon>Neodiplogasteridae</taxon>
        <taxon>Pristionchus</taxon>
    </lineage>
</organism>
<dbReference type="SMART" id="SM00355">
    <property type="entry name" value="ZnF_C2H2"/>
    <property type="match status" value="2"/>
</dbReference>
<keyword evidence="1" id="KW-0863">Zinc-finger</keyword>
<dbReference type="GO" id="GO:0008270">
    <property type="term" value="F:zinc ion binding"/>
    <property type="evidence" value="ECO:0007669"/>
    <property type="project" value="UniProtKB-KW"/>
</dbReference>
<reference evidence="3" key="1">
    <citation type="submission" date="2023-10" db="EMBL/GenBank/DDBJ databases">
        <title>Genome assembly of Pristionchus species.</title>
        <authorList>
            <person name="Yoshida K."/>
            <person name="Sommer R.J."/>
        </authorList>
    </citation>
    <scope>NUCLEOTIDE SEQUENCE</scope>
    <source>
        <strain evidence="3">RS5133</strain>
    </source>
</reference>
<keyword evidence="1" id="KW-0479">Metal-binding</keyword>
<name>A0AAV5VZM2_9BILA</name>
<dbReference type="Proteomes" id="UP001432322">
    <property type="component" value="Unassembled WGS sequence"/>
</dbReference>
<comment type="caution">
    <text evidence="3">The sequence shown here is derived from an EMBL/GenBank/DDBJ whole genome shotgun (WGS) entry which is preliminary data.</text>
</comment>
<feature type="non-terminal residue" evidence="3">
    <location>
        <position position="1"/>
    </location>
</feature>
<keyword evidence="4" id="KW-1185">Reference proteome</keyword>
<feature type="non-terminal residue" evidence="3">
    <location>
        <position position="117"/>
    </location>
</feature>
<protein>
    <recommendedName>
        <fullName evidence="2">C2H2-type domain-containing protein</fullName>
    </recommendedName>
</protein>
<proteinExistence type="predicted"/>
<evidence type="ECO:0000259" key="2">
    <source>
        <dbReference type="PROSITE" id="PS50157"/>
    </source>
</evidence>
<evidence type="ECO:0000313" key="3">
    <source>
        <dbReference type="EMBL" id="GMT24843.1"/>
    </source>
</evidence>
<gene>
    <name evidence="3" type="ORF">PFISCL1PPCAC_16140</name>
</gene>
<dbReference type="PROSITE" id="PS00028">
    <property type="entry name" value="ZINC_FINGER_C2H2_1"/>
    <property type="match status" value="1"/>
</dbReference>
<evidence type="ECO:0000313" key="4">
    <source>
        <dbReference type="Proteomes" id="UP001432322"/>
    </source>
</evidence>
<dbReference type="AlphaFoldDB" id="A0AAV5VZM2"/>
<dbReference type="Gene3D" id="3.30.160.60">
    <property type="entry name" value="Classic Zinc Finger"/>
    <property type="match status" value="1"/>
</dbReference>
<dbReference type="InterPro" id="IPR013087">
    <property type="entry name" value="Znf_C2H2_type"/>
</dbReference>
<dbReference type="PROSITE" id="PS50157">
    <property type="entry name" value="ZINC_FINGER_C2H2_2"/>
    <property type="match status" value="1"/>
</dbReference>
<dbReference type="EMBL" id="BTSY01000004">
    <property type="protein sequence ID" value="GMT24843.1"/>
    <property type="molecule type" value="Genomic_DNA"/>
</dbReference>
<sequence length="117" mass="13439">PTPTVSAPGRNFLRQYFVVKCIRCKGTFHALESYEEHAKTACLHQESPSRAFPRTVECMKCNRSYRTPVSLLQHIATTHATVVPHLEFTTDEKRVGVAIKREEILYNEMKGEMVDWS</sequence>